<reference evidence="1" key="1">
    <citation type="submission" date="2023-04" db="EMBL/GenBank/DDBJ databases">
        <title>Draft Genome sequencing of Naganishia species isolated from polar environments using Oxford Nanopore Technology.</title>
        <authorList>
            <person name="Leo P."/>
            <person name="Venkateswaran K."/>
        </authorList>
    </citation>
    <scope>NUCLEOTIDE SEQUENCE</scope>
    <source>
        <strain evidence="1">MNA-CCFEE 5261</strain>
    </source>
</reference>
<comment type="caution">
    <text evidence="1">The sequence shown here is derived from an EMBL/GenBank/DDBJ whole genome shotgun (WGS) entry which is preliminary data.</text>
</comment>
<organism evidence="1 2">
    <name type="scientific">Naganishia cerealis</name>
    <dbReference type="NCBI Taxonomy" id="610337"/>
    <lineage>
        <taxon>Eukaryota</taxon>
        <taxon>Fungi</taxon>
        <taxon>Dikarya</taxon>
        <taxon>Basidiomycota</taxon>
        <taxon>Agaricomycotina</taxon>
        <taxon>Tremellomycetes</taxon>
        <taxon>Filobasidiales</taxon>
        <taxon>Filobasidiaceae</taxon>
        <taxon>Naganishia</taxon>
    </lineage>
</organism>
<gene>
    <name evidence="1" type="ORF">QFC19_005705</name>
</gene>
<sequence>MPKKSGGGSKLAVLFDIRLYNLDHDVLVVKGTQQEAASSLLSGRIVLSINEPLTIRRLGLRLYATLRLNWTETIQAGKTAMPKNHRFDKKIFEHVWDANEFNTHLSEMAELSREHSAENLRGSRLSSKRNKSSSSLLLSSPHGSFSNLTSLNSSSRGGRSHVLSTGNYEIPFSAVLPGSMPESVEGLPGGSIIYKLEASIDRGKFHQPLVTKKHIRVVRTLTTDAVELSETVAVDNTWPQKVEYSLNVPSKAIAIGSGTPVSMMMVPLLKGLGLGDIKIQLVEYYSYVGIIPPVHNGERVVSENFIPRPTEEEAEYQLDKWEVESFIRVPATLSKCTQDCEIQNYMKVRHKLKFVIGLVNPDGHVSELRASLPVQLFILPFISVRAKPDELDEDCQDSDDEELFTTERSSYTSLNELGGQDSANVSHENSYTSLTGLMAPPLYEKHIYDRLWSEVLPIESPLSSGSATPRGPPPDADIGQFSMSPLDSAQLNENLRLLSLQRQNDEDSSRPPSAAGTPGGRATFNLGGEPSGGQEGDYLTRGRPIPIRSLSQNSQLSPTYSLPHGQSLSPLVSPGLLSPPAHLSRVASAASSLDARSLTRLPTYSQALKSDASEEVLSPAYEPPTSGSHIGSHGLLGLNNLSSPGLNLLSSSPTHSSHIASPQPSRISTMPSRTPGLLVISPMSASPGISHPLLSQPSSVAQPSSSASSRSAVAGAPAKSTSSLNLHNLHFLNKKKK</sequence>
<dbReference type="Proteomes" id="UP001241377">
    <property type="component" value="Unassembled WGS sequence"/>
</dbReference>
<proteinExistence type="predicted"/>
<name>A0ACC2VNP8_9TREE</name>
<evidence type="ECO:0000313" key="2">
    <source>
        <dbReference type="Proteomes" id="UP001241377"/>
    </source>
</evidence>
<dbReference type="EMBL" id="JASBWR010000065">
    <property type="protein sequence ID" value="KAJ9100172.1"/>
    <property type="molecule type" value="Genomic_DNA"/>
</dbReference>
<evidence type="ECO:0000313" key="1">
    <source>
        <dbReference type="EMBL" id="KAJ9100172.1"/>
    </source>
</evidence>
<accession>A0ACC2VNP8</accession>
<protein>
    <submittedName>
        <fullName evidence="1">Uncharacterized protein</fullName>
    </submittedName>
</protein>
<keyword evidence="2" id="KW-1185">Reference proteome</keyword>